<keyword evidence="4 6" id="KW-0167">Capsid protein</keyword>
<evidence type="ECO:0000256" key="4">
    <source>
        <dbReference type="ARBA" id="ARBA00022561"/>
    </source>
</evidence>
<dbReference type="InterPro" id="IPR004219">
    <property type="entry name" value="TTvirus_Unk"/>
</dbReference>
<keyword evidence="5 6" id="KW-0946">Virion</keyword>
<dbReference type="GO" id="GO:0039615">
    <property type="term" value="C:T=1 icosahedral viral capsid"/>
    <property type="evidence" value="ECO:0007669"/>
    <property type="project" value="UniProtKB-UniRule"/>
</dbReference>
<evidence type="ECO:0000256" key="6">
    <source>
        <dbReference type="RuleBase" id="RU361230"/>
    </source>
</evidence>
<keyword evidence="3 6" id="KW-1140">T=1 icosahedral capsid protein</keyword>
<reference evidence="8" key="1">
    <citation type="submission" date="2024-05" db="EMBL/GenBank/DDBJ databases">
        <authorList>
            <person name="Laubscher F."/>
            <person name="Chudzinski V."/>
            <person name="Cordey S."/>
            <person name="Hosszu-Fellous K."/>
            <person name="Kaiser L."/>
        </authorList>
    </citation>
    <scope>NUCLEOTIDE SEQUENCE</scope>
    <source>
        <strain evidence="8">1212D3-9</strain>
    </source>
</reference>
<name>A0AAU7STD3_9VIRU</name>
<evidence type="ECO:0000313" key="8">
    <source>
        <dbReference type="EMBL" id="XBU06632.1"/>
    </source>
</evidence>
<evidence type="ECO:0000256" key="5">
    <source>
        <dbReference type="ARBA" id="ARBA00022844"/>
    </source>
</evidence>
<sequence>MPFWWNRRRKPWFGRWRRKPRRKYFRRRKYSKRRYRRRRTKYAPRRRRRRRYKVRRKQKKITIKQWQPESIKKCKIKGIGTIVLGAEGTQYRCYTDYKYEWTNPRTPGGGGFGCELFTLRYLYNQYKAKYNIWTSSNQYRDLARYTGCTFRFFRHPETDFILAYDIQPPFTINKYTYMSLHPQQMLLRRKKKLLLSTATNPNGKLSLKLKIKPPKLMSTKWFFQEELAKFGLVAIAASACNFRYSSLGCCNENQIITLYYIQPGFYQNSEWAQTHSSGYNPKDYSTNPMAKDNQYIYPTGNTTATYTMSANDVSTYDNSVSYKTGWFQTKVLSAIQVKNKQGHELGMTPCGVLRYNPALDTGKGNKFWVTDLISGNWKVPGDQDLIMEGMPLWLMFYGYTSYLKQVKSESVIFSSKMICVKSDALIRVRGIDTTLFYPLIDKNFIMGKGVMGTDPILIKGHWYPTIYAQRESISSIINCGPYIPKYNETKQSTWQCNYNYTFYFKWGGTYPPQPDAENPESKGTFPVPDKLQEGIQIENPLKQKYNSIFKTWDYRRGSLTKTALKRMQQDLETDDSLSTDSTGYSSKKRRRLLPTLQNPKEENKEIQASLLSLCEENIYQEPKEAQNVFQLIQEQHNQQQQLKHNLLILIADLKAKQRNLLHHTGYLA</sequence>
<accession>A0AAU7STD3</accession>
<protein>
    <recommendedName>
        <fullName evidence="6">Capsid protein</fullName>
    </recommendedName>
</protein>
<organism evidence="8">
    <name type="scientific">Gammatorquevirus homidi6</name>
    <dbReference type="NCBI Taxonomy" id="3048391"/>
    <lineage>
        <taxon>Viruses</taxon>
        <taxon>Monodnaviria</taxon>
        <taxon>Shotokuvirae</taxon>
        <taxon>Commensaviricota</taxon>
        <taxon>Cardeaviricetes</taxon>
        <taxon>Sanitavirales</taxon>
        <taxon>Anelloviridae</taxon>
        <taxon>Gammatorquevirus</taxon>
    </lineage>
</organism>
<comment type="similarity">
    <text evidence="2 6">Belongs to the anelloviridae capsid protein family.</text>
</comment>
<evidence type="ECO:0000256" key="2">
    <source>
        <dbReference type="ARBA" id="ARBA00006131"/>
    </source>
</evidence>
<dbReference type="Pfam" id="PF02956">
    <property type="entry name" value="TT_ORF1"/>
    <property type="match status" value="1"/>
</dbReference>
<evidence type="ECO:0000256" key="7">
    <source>
        <dbReference type="SAM" id="MobiDB-lite"/>
    </source>
</evidence>
<evidence type="ECO:0000256" key="3">
    <source>
        <dbReference type="ARBA" id="ARBA00022431"/>
    </source>
</evidence>
<comment type="function">
    <text evidence="6">Self-assembles to form an icosahedral capsid.</text>
</comment>
<evidence type="ECO:0000256" key="1">
    <source>
        <dbReference type="ARBA" id="ARBA00004328"/>
    </source>
</evidence>
<comment type="subcellular location">
    <subcellularLocation>
        <location evidence="1 6">Virion</location>
    </subcellularLocation>
</comment>
<dbReference type="EMBL" id="PP857085">
    <property type="protein sequence ID" value="XBU06632.1"/>
    <property type="molecule type" value="Genomic_DNA"/>
</dbReference>
<proteinExistence type="inferred from homology"/>
<feature type="region of interest" description="Disordered" evidence="7">
    <location>
        <begin position="568"/>
        <end position="591"/>
    </location>
</feature>